<dbReference type="Gene3D" id="2.60.40.10">
    <property type="entry name" value="Immunoglobulins"/>
    <property type="match status" value="1"/>
</dbReference>
<name>A0A0B4N0M3_9BACT</name>
<dbReference type="InterPro" id="IPR013783">
    <property type="entry name" value="Ig-like_fold"/>
</dbReference>
<accession>A0A0B4N0M3</accession>
<dbReference type="PANTHER" id="PTHR35902:SF6">
    <property type="entry name" value="CONSERVED WITHIN P. AEROPHILUM"/>
    <property type="match status" value="1"/>
</dbReference>
<dbReference type="GO" id="GO:0003810">
    <property type="term" value="F:protein-glutamine gamma-glutamyltransferase activity"/>
    <property type="evidence" value="ECO:0007669"/>
    <property type="project" value="InterPro"/>
</dbReference>
<dbReference type="InterPro" id="IPR036238">
    <property type="entry name" value="Transglutaminase_C_sf"/>
</dbReference>
<feature type="transmembrane region" description="Helical" evidence="1">
    <location>
        <begin position="620"/>
        <end position="643"/>
    </location>
</feature>
<evidence type="ECO:0000256" key="1">
    <source>
        <dbReference type="SAM" id="Phobius"/>
    </source>
</evidence>
<dbReference type="SUPFAM" id="SSF49309">
    <property type="entry name" value="Transglutaminase, two C-terminal domains"/>
    <property type="match status" value="1"/>
</dbReference>
<sequence>MKTIYKIAVLLTALLLIPIFPVYAEESPAFTIDQRRVLQGMNRSWLQGYEPKISSNVLSLVVPILSDQAEGTIQTELLIPDEEISPFKPQTMSIKTQRAESGLYAVRLNLELYADRENGDYACTIRVTGKTRQGIALQTDFPYTLRIRDGAPNTEVKRMEISDVESDFTVGEDGFIRATFHNPCRTVPFEQIVLRVSDPSGEIIPQGADVLYLPDLGPGESAQITFPMTVLKKAAVSPHSLKFDLSWATLGQTVTQSESFTRQVTQKAQLEPGGIQVEGSVTAGEKWTAALPLMNPGNAEIHSVMASLSLPGLVEKQAVLVGNIAPGETKEAQFAVIPGKGVSGDFSGTIAVTGTDGNGNPVAFSVPVSLTVEKPSDVLTVSLRMDVSQVQGDLKVGENGVLTATLTNPDPLIPYESITLRITDNSGDILPQAADTVYIPALAPGASYSLSFPVTVLPKASVSPHILKFEMNWIARKQTVTQTESYTLPVRQEIRLEQGGLKMASSVIAGDSVTLSLPLMNMGKADIVNVLATVSLPGITERQAVLVGTIAPGETRQAQITLTTGKDVSGDFQGTLTVEGEDNDGNPVSFSLPVSLTVEKPVSQTATTGETTLKDEKTPLLVYGLAGGCGLFFAAFLLQGILLRRKIRRLEEEKL</sequence>
<protein>
    <submittedName>
        <fullName evidence="2">Putative S-layer domain-like protein</fullName>
    </submittedName>
</protein>
<reference evidence="2" key="1">
    <citation type="submission" date="2014-03" db="EMBL/GenBank/DDBJ databases">
        <title>A sequence of cellulolytic fosmid clone of goat rumen metagenome.</title>
        <authorList>
            <person name="Lee K.-T."/>
            <person name="Kim J.-Y."/>
            <person name="Kim Y.-J."/>
            <person name="Ahn J.-H."/>
            <person name="Park M.-N."/>
            <person name="Kim J.-H."/>
            <person name="Kim T.-H."/>
        </authorList>
    </citation>
    <scope>NUCLEOTIDE SEQUENCE</scope>
</reference>
<keyword evidence="1" id="KW-0812">Transmembrane</keyword>
<keyword evidence="1" id="KW-1133">Transmembrane helix</keyword>
<organism evidence="2">
    <name type="scientific">uncultured bacterium Ad_113_I18_contig2</name>
    <dbReference type="NCBI Taxonomy" id="1489298"/>
    <lineage>
        <taxon>Bacteria</taxon>
        <taxon>environmental samples</taxon>
    </lineage>
</organism>
<proteinExistence type="predicted"/>
<evidence type="ECO:0000313" key="2">
    <source>
        <dbReference type="EMBL" id="AIF26027.1"/>
    </source>
</evidence>
<dbReference type="PANTHER" id="PTHR35902">
    <property type="entry name" value="S-LAYER DOMAIN-LIKE PROTEIN-RELATED"/>
    <property type="match status" value="1"/>
</dbReference>
<dbReference type="EMBL" id="KJ631388">
    <property type="protein sequence ID" value="AIF26027.1"/>
    <property type="molecule type" value="Genomic_DNA"/>
</dbReference>
<dbReference type="AlphaFoldDB" id="A0A0B4N0M3"/>
<keyword evidence="1" id="KW-0472">Membrane</keyword>